<feature type="transmembrane region" description="Helical" evidence="1">
    <location>
        <begin position="392"/>
        <end position="416"/>
    </location>
</feature>
<keyword evidence="1" id="KW-0472">Membrane</keyword>
<feature type="transmembrane region" description="Helical" evidence="1">
    <location>
        <begin position="163"/>
        <end position="183"/>
    </location>
</feature>
<organism evidence="2 3">
    <name type="scientific">Pseudomonas alkylphenolica</name>
    <dbReference type="NCBI Taxonomy" id="237609"/>
    <lineage>
        <taxon>Bacteria</taxon>
        <taxon>Pseudomonadati</taxon>
        <taxon>Pseudomonadota</taxon>
        <taxon>Gammaproteobacteria</taxon>
        <taxon>Pseudomonadales</taxon>
        <taxon>Pseudomonadaceae</taxon>
        <taxon>Pseudomonas</taxon>
    </lineage>
</organism>
<keyword evidence="1" id="KW-0812">Transmembrane</keyword>
<feature type="transmembrane region" description="Helical" evidence="1">
    <location>
        <begin position="251"/>
        <end position="269"/>
    </location>
</feature>
<evidence type="ECO:0000313" key="2">
    <source>
        <dbReference type="EMBL" id="QGW76532.1"/>
    </source>
</evidence>
<feature type="transmembrane region" description="Helical" evidence="1">
    <location>
        <begin position="422"/>
        <end position="440"/>
    </location>
</feature>
<evidence type="ECO:0000313" key="3">
    <source>
        <dbReference type="Proteomes" id="UP000426235"/>
    </source>
</evidence>
<name>A0A6I6GQ56_9PSED</name>
<gene>
    <name evidence="2" type="ORF">GPJ81_07505</name>
</gene>
<feature type="transmembrane region" description="Helical" evidence="1">
    <location>
        <begin position="298"/>
        <end position="319"/>
    </location>
</feature>
<dbReference type="AlphaFoldDB" id="A0A6I6GQ56"/>
<feature type="transmembrane region" description="Helical" evidence="1">
    <location>
        <begin position="79"/>
        <end position="102"/>
    </location>
</feature>
<dbReference type="RefSeq" id="WP_157191664.1">
    <property type="nucleotide sequence ID" value="NZ_CP046621.1"/>
</dbReference>
<keyword evidence="3" id="KW-1185">Reference proteome</keyword>
<feature type="transmembrane region" description="Helical" evidence="1">
    <location>
        <begin position="26"/>
        <end position="44"/>
    </location>
</feature>
<evidence type="ECO:0000256" key="1">
    <source>
        <dbReference type="SAM" id="Phobius"/>
    </source>
</evidence>
<feature type="transmembrane region" description="Helical" evidence="1">
    <location>
        <begin position="220"/>
        <end position="239"/>
    </location>
</feature>
<keyword evidence="1" id="KW-1133">Transmembrane helix</keyword>
<proteinExistence type="predicted"/>
<feature type="transmembrane region" description="Helical" evidence="1">
    <location>
        <begin position="363"/>
        <end position="385"/>
    </location>
</feature>
<sequence length="1053" mass="117946">MPKLKFRGLINLLESDANYMKIARGMLLYCAVVVLLLSVVGVFFSERSVWALKYFPLAVMLVAVVVTFQLSLWPVRSSTLIKAMCLILVATYLLGGGLNAYVGARIYDGPQYDGAFQLYFPLKRMDMGEWPGKDFFYFHGQLIPVLIYPLFKLFGGDFFASQIASKLVDLVVPLAYFIIFRWLGLDRVKSLLASALLIGFLVTDRFTFGTQNPIDGVHVYSLRSLIPFLYMAYLARQLADEDYVRGFVSRFYRKTVFVQASIFVVAFYLGSEQGFYLLAAMMLANFVAIGFKPLRVTLATVFLAVVSISLLLLSNEIIFGSQKPLWYLSEISKNQTWFYASYPNEFLHNALDFSRYRSSTFKVSAKLIVCLIGLPVLLWLSWLLIPKKDKQIFFFTLICGAYGLVGLTSFIASYSGEQYADNALKCLLVVAVALLVKLGFKEVTAVPQAKEKYRIPGDLIAAAPFILAITFLGCVYAIVAALSIPKNYSLHGLLKSGLFMEQPDLGVKLPLNALALQTNERGHASQFLALEYAQGNKAALVLYPEGTFVDGFNEGVKRLYRIKLSQHIPAALAVGDFCQVNDVEFSIGDIDRESNYLYFNLSGPLKKIWERLPRSISCYRKSSELYVSFNSRALKLEHNLFDNNFYDGLFRGRTLQVRVRESERARLRVGDGVVIAGVNYRITAVHANGVIVLDSSVHPLPYDFDRGATYTVTQRIEAYNNFKERLLVSLEDGGEEVVTRIIFNDLEILNMIKDHGSLVVGDTNDLLSVVNVDKSRATVDVIGYVDDASARHGFHLGDLNQSSVSVVGEIAPVFQFMKGILSVKTFGHAPEASNIDFLFHTFNSSLLADYLDGLTRLSPELITVPSGRHINNFVWYDNWLTRARWPVYEYLLRSYDPVASSKFESFWKKGKSYGNDASWISVNISKDGGQQDLTLTTHNTISEKKCNISAYEVELDYTVSGWQRRLPLLGSSARHLALIDDRLAVPLTFNPNEKTVRFPVFPTNGDTRIKIKTLSPFGMGTSIEVSAARYRQLDIPTNRIAAAVGLSESSICP</sequence>
<feature type="transmembrane region" description="Helical" evidence="1">
    <location>
        <begin position="190"/>
        <end position="208"/>
    </location>
</feature>
<dbReference type="Proteomes" id="UP000426235">
    <property type="component" value="Chromosome"/>
</dbReference>
<feature type="transmembrane region" description="Helical" evidence="1">
    <location>
        <begin position="51"/>
        <end position="73"/>
    </location>
</feature>
<protein>
    <submittedName>
        <fullName evidence="2">Uncharacterized protein</fullName>
    </submittedName>
</protein>
<feature type="transmembrane region" description="Helical" evidence="1">
    <location>
        <begin position="461"/>
        <end position="484"/>
    </location>
</feature>
<reference evidence="2" key="1">
    <citation type="submission" date="2019-12" db="EMBL/GenBank/DDBJ databases">
        <title>Hybrid Genome Assemblies of two High G+C Isolates from Undergraduate Microbiology Courses.</title>
        <authorList>
            <person name="Ne Ville C.J."/>
            <person name="Enright D."/>
            <person name="Hernandez I."/>
            <person name="Dodsworth J."/>
            <person name="Orwin P.M."/>
        </authorList>
    </citation>
    <scope>NUCLEOTIDE SEQUENCE [LARGE SCALE GENOMIC DNA]</scope>
    <source>
        <strain evidence="2">Neo</strain>
    </source>
</reference>
<accession>A0A6I6GQ56</accession>
<dbReference type="EMBL" id="CP046621">
    <property type="protein sequence ID" value="QGW76532.1"/>
    <property type="molecule type" value="Genomic_DNA"/>
</dbReference>
<feature type="transmembrane region" description="Helical" evidence="1">
    <location>
        <begin position="134"/>
        <end position="151"/>
    </location>
</feature>